<dbReference type="PANTHER" id="PTHR43818:SF9">
    <property type="entry name" value="HYPOTHETICAL OXIDOREDUCTASE"/>
    <property type="match status" value="1"/>
</dbReference>
<dbReference type="EMBL" id="QXJM01000016">
    <property type="protein sequence ID" value="RIE05073.1"/>
    <property type="molecule type" value="Genomic_DNA"/>
</dbReference>
<keyword evidence="3" id="KW-1185">Reference proteome</keyword>
<proteinExistence type="predicted"/>
<dbReference type="PANTHER" id="PTHR43818">
    <property type="entry name" value="BCDNA.GH03377"/>
    <property type="match status" value="1"/>
</dbReference>
<dbReference type="InterPro" id="IPR036291">
    <property type="entry name" value="NAD(P)-bd_dom_sf"/>
</dbReference>
<reference evidence="2 3" key="1">
    <citation type="submission" date="2018-09" db="EMBL/GenBank/DDBJ databases">
        <title>Cohnella cavernae sp. nov., isolated from a karst cave.</title>
        <authorList>
            <person name="Zhu H."/>
        </authorList>
    </citation>
    <scope>NUCLEOTIDE SEQUENCE [LARGE SCALE GENOMIC DNA]</scope>
    <source>
        <strain evidence="2 3">K2E09-144</strain>
    </source>
</reference>
<accession>A0A398CRA5</accession>
<organism evidence="2 3">
    <name type="scientific">Cohnella faecalis</name>
    <dbReference type="NCBI Taxonomy" id="2315694"/>
    <lineage>
        <taxon>Bacteria</taxon>
        <taxon>Bacillati</taxon>
        <taxon>Bacillota</taxon>
        <taxon>Bacilli</taxon>
        <taxon>Bacillales</taxon>
        <taxon>Paenibacillaceae</taxon>
        <taxon>Cohnella</taxon>
    </lineage>
</organism>
<dbReference type="Pfam" id="PF01408">
    <property type="entry name" value="GFO_IDH_MocA"/>
    <property type="match status" value="1"/>
</dbReference>
<name>A0A398CRA5_9BACL</name>
<dbReference type="Gene3D" id="3.30.360.10">
    <property type="entry name" value="Dihydrodipicolinate Reductase, domain 2"/>
    <property type="match status" value="1"/>
</dbReference>
<dbReference type="InterPro" id="IPR000683">
    <property type="entry name" value="Gfo/Idh/MocA-like_OxRdtase_N"/>
</dbReference>
<feature type="domain" description="Gfo/Idh/MocA-like oxidoreductase N-terminal" evidence="1">
    <location>
        <begin position="59"/>
        <end position="138"/>
    </location>
</feature>
<protein>
    <submittedName>
        <fullName evidence="2">Gfo/Idh/MocA family oxidoreductase</fullName>
    </submittedName>
</protein>
<dbReference type="OrthoDB" id="128220at2"/>
<dbReference type="Proteomes" id="UP000266340">
    <property type="component" value="Unassembled WGS sequence"/>
</dbReference>
<comment type="caution">
    <text evidence="2">The sequence shown here is derived from an EMBL/GenBank/DDBJ whole genome shotgun (WGS) entry which is preliminary data.</text>
</comment>
<dbReference type="Gene3D" id="3.40.50.720">
    <property type="entry name" value="NAD(P)-binding Rossmann-like Domain"/>
    <property type="match status" value="1"/>
</dbReference>
<dbReference type="SUPFAM" id="SSF51735">
    <property type="entry name" value="NAD(P)-binding Rossmann-fold domains"/>
    <property type="match status" value="1"/>
</dbReference>
<sequence>MQSSLKLGIVGLDTSHVTAFAELLNDPGHPYHIPGGNIRAAYPGVASPDFELSYARLQPYTDELANKFGVTLLDSEEAVAESCDAILLESVDGRVHLDQFRKLAPFGKPVFVDKPFALSTQEAREMIALAERYRVPLMSCSSLRYAEALSEQLRRMGGDPIAGADCYGPMAIQATQPGLFWYGIHMVEMLYRVMGAGCVRVAAETNADYDLVVGTWADGRIGTIRGNRKGNNKFGVLVHGEAAAYYADISSHSKPFYASMLEQVMRLFHTGEADIDLGETLEIIHFIECANESRETGRSVELRLNR</sequence>
<evidence type="ECO:0000313" key="2">
    <source>
        <dbReference type="EMBL" id="RIE05073.1"/>
    </source>
</evidence>
<gene>
    <name evidence="2" type="ORF">D3H35_02780</name>
</gene>
<dbReference type="GO" id="GO:0000166">
    <property type="term" value="F:nucleotide binding"/>
    <property type="evidence" value="ECO:0007669"/>
    <property type="project" value="InterPro"/>
</dbReference>
<dbReference type="RefSeq" id="WP_119147673.1">
    <property type="nucleotide sequence ID" value="NZ_JBHSOV010000021.1"/>
</dbReference>
<evidence type="ECO:0000313" key="3">
    <source>
        <dbReference type="Proteomes" id="UP000266340"/>
    </source>
</evidence>
<dbReference type="AlphaFoldDB" id="A0A398CRA5"/>
<evidence type="ECO:0000259" key="1">
    <source>
        <dbReference type="Pfam" id="PF01408"/>
    </source>
</evidence>
<dbReference type="InterPro" id="IPR050463">
    <property type="entry name" value="Gfo/Idh/MocA_oxidrdct_glycsds"/>
</dbReference>